<protein>
    <submittedName>
        <fullName evidence="4">CASP-like protein</fullName>
    </submittedName>
</protein>
<reference evidence="4" key="1">
    <citation type="submission" date="2017-02" db="UniProtKB">
        <authorList>
            <consortium name="WormBaseParasite"/>
        </authorList>
    </citation>
    <scope>IDENTIFICATION</scope>
</reference>
<reference evidence="2 3" key="2">
    <citation type="submission" date="2018-11" db="EMBL/GenBank/DDBJ databases">
        <authorList>
            <consortium name="Pathogen Informatics"/>
        </authorList>
    </citation>
    <scope>NUCLEOTIDE SEQUENCE [LARGE SCALE GENOMIC DNA]</scope>
</reference>
<evidence type="ECO:0000313" key="2">
    <source>
        <dbReference type="EMBL" id="VDN95525.1"/>
    </source>
</evidence>
<evidence type="ECO:0000313" key="4">
    <source>
        <dbReference type="WBParaSite" id="BPAG_0001441201-mRNA-1"/>
    </source>
</evidence>
<proteinExistence type="predicted"/>
<organism evidence="4">
    <name type="scientific">Brugia pahangi</name>
    <name type="common">Filarial nematode worm</name>
    <dbReference type="NCBI Taxonomy" id="6280"/>
    <lineage>
        <taxon>Eukaryota</taxon>
        <taxon>Metazoa</taxon>
        <taxon>Ecdysozoa</taxon>
        <taxon>Nematoda</taxon>
        <taxon>Chromadorea</taxon>
        <taxon>Rhabditida</taxon>
        <taxon>Spirurina</taxon>
        <taxon>Spiruromorpha</taxon>
        <taxon>Filarioidea</taxon>
        <taxon>Onchocercidae</taxon>
        <taxon>Brugia</taxon>
    </lineage>
</organism>
<feature type="transmembrane region" description="Helical" evidence="1">
    <location>
        <begin position="86"/>
        <end position="104"/>
    </location>
</feature>
<keyword evidence="1" id="KW-0472">Membrane</keyword>
<dbReference type="EMBL" id="UZAD01013616">
    <property type="protein sequence ID" value="VDN95525.1"/>
    <property type="molecule type" value="Genomic_DNA"/>
</dbReference>
<sequence>MSSSKKDGQAIIKITLVFEYILDVFEMDRRLLSLHSSVPSIFRNLSFSSSNSNSCLFGSVLVCIICISCIWDMPAAFADVNACRKAVYCGMNAFAILIALSFMLNSNASNVA</sequence>
<keyword evidence="1" id="KW-0812">Transmembrane</keyword>
<dbReference type="WBParaSite" id="BPAG_0001441201-mRNA-1">
    <property type="protein sequence ID" value="BPAG_0001441201-mRNA-1"/>
    <property type="gene ID" value="BPAG_0001441201"/>
</dbReference>
<evidence type="ECO:0000256" key="1">
    <source>
        <dbReference type="SAM" id="Phobius"/>
    </source>
</evidence>
<keyword evidence="1" id="KW-1133">Transmembrane helix</keyword>
<dbReference type="AlphaFoldDB" id="A0A0N4TZE2"/>
<feature type="transmembrane region" description="Helical" evidence="1">
    <location>
        <begin position="56"/>
        <end position="74"/>
    </location>
</feature>
<evidence type="ECO:0000313" key="3">
    <source>
        <dbReference type="Proteomes" id="UP000278627"/>
    </source>
</evidence>
<dbReference type="Proteomes" id="UP000278627">
    <property type="component" value="Unassembled WGS sequence"/>
</dbReference>
<keyword evidence="3" id="KW-1185">Reference proteome</keyword>
<name>A0A0N4TZE2_BRUPA</name>
<gene>
    <name evidence="2" type="ORF">BPAG_LOCUS14340</name>
</gene>
<accession>A0A0N4TZE2</accession>